<dbReference type="Proteomes" id="UP000784880">
    <property type="component" value="Unassembled WGS sequence"/>
</dbReference>
<evidence type="ECO:0000259" key="2">
    <source>
        <dbReference type="Pfam" id="PF26154"/>
    </source>
</evidence>
<proteinExistence type="predicted"/>
<dbReference type="EMBL" id="JAHQCS010000110">
    <property type="protein sequence ID" value="MBU9712801.1"/>
    <property type="molecule type" value="Genomic_DNA"/>
</dbReference>
<evidence type="ECO:0000313" key="4">
    <source>
        <dbReference type="Proteomes" id="UP000784880"/>
    </source>
</evidence>
<evidence type="ECO:0000256" key="1">
    <source>
        <dbReference type="SAM" id="Coils"/>
    </source>
</evidence>
<dbReference type="InterPro" id="IPR058355">
    <property type="entry name" value="DUF8042"/>
</dbReference>
<keyword evidence="4" id="KW-1185">Reference proteome</keyword>
<dbReference type="RefSeq" id="WP_217066973.1">
    <property type="nucleotide sequence ID" value="NZ_JAHQCS010000110.1"/>
</dbReference>
<keyword evidence="1" id="KW-0175">Coiled coil</keyword>
<feature type="domain" description="DUF8042" evidence="2">
    <location>
        <begin position="11"/>
        <end position="127"/>
    </location>
</feature>
<gene>
    <name evidence="3" type="ORF">KS419_13805</name>
</gene>
<dbReference type="Pfam" id="PF26154">
    <property type="entry name" value="DUF8042"/>
    <property type="match status" value="1"/>
</dbReference>
<reference evidence="3 4" key="1">
    <citation type="submission" date="2021-06" db="EMBL/GenBank/DDBJ databases">
        <title>Bacillus sp. RD4P76, an endophyte from a halophyte.</title>
        <authorList>
            <person name="Sun J.-Q."/>
        </authorList>
    </citation>
    <scope>NUCLEOTIDE SEQUENCE [LARGE SCALE GENOMIC DNA]</scope>
    <source>
        <strain evidence="3 4">CGMCC 1.15917</strain>
    </source>
</reference>
<accession>A0ABS6JGH5</accession>
<comment type="caution">
    <text evidence="3">The sequence shown here is derived from an EMBL/GenBank/DDBJ whole genome shotgun (WGS) entry which is preliminary data.</text>
</comment>
<name>A0ABS6JGH5_9BACI</name>
<feature type="coiled-coil region" evidence="1">
    <location>
        <begin position="91"/>
        <end position="140"/>
    </location>
</feature>
<organism evidence="3 4">
    <name type="scientific">Evansella tamaricis</name>
    <dbReference type="NCBI Taxonomy" id="2069301"/>
    <lineage>
        <taxon>Bacteria</taxon>
        <taxon>Bacillati</taxon>
        <taxon>Bacillota</taxon>
        <taxon>Bacilli</taxon>
        <taxon>Bacillales</taxon>
        <taxon>Bacillaceae</taxon>
        <taxon>Evansella</taxon>
    </lineage>
</organism>
<evidence type="ECO:0000313" key="3">
    <source>
        <dbReference type="EMBL" id="MBU9712801.1"/>
    </source>
</evidence>
<protein>
    <recommendedName>
        <fullName evidence="2">DUF8042 domain-containing protein</fullName>
    </recommendedName>
</protein>
<sequence length="148" mass="16996">MKVTAILALEESKLRFLVMYKEYLEKIESNVEFVMESYRIGDADIGNRLLSGTLEGLDPYSTDNVTMVSIFSKDDGGMDSLKVFNGVVKTAKNIEESIPIVEERIEFLKDRYIPEYEKWLAVVQRKIGELKLNVEHLQLQKEEEGKGE</sequence>